<dbReference type="CDD" id="cd09280">
    <property type="entry name" value="RNase_HI_eukaryote_like"/>
    <property type="match status" value="1"/>
</dbReference>
<dbReference type="InterPro" id="IPR050092">
    <property type="entry name" value="RNase_H"/>
</dbReference>
<evidence type="ECO:0000256" key="12">
    <source>
        <dbReference type="SAM" id="MobiDB-lite"/>
    </source>
</evidence>
<feature type="region of interest" description="Disordered" evidence="12">
    <location>
        <begin position="88"/>
        <end position="120"/>
    </location>
</feature>
<sequence length="372" mass="40924">MPKAPTSKSKPSKGGYYAVVAGYTPGIYTTWDDAERQVKGFPKPVHKKFKTLHEAEAFIAALRARAGPSTSSSSQQMLVAFPVRTGPSGASVRVPAPVNSSKKGKEKARTDQRPSPFEDVPAEEEHLWEVIYTDGACSNNGKGAHLALAGVGVWYGHGDPRNISERCPGDQTNNRAELIAIIRALEEIPPSETETEKSKPLLIKTDSKYSIQSVYSWVPNFMHKAQLAEQAANKALEAARTPSEISKAQMALDAAKVWKTSDGKNVKNQALLHYLVTLLQYRKRVLKQEWRLQYVKGHSGEVGNEGADGLAVGGARMGWVEEDDWDAKREGLQDQIDGTFLAWGDRDKDTERAKEVGLDVRPCRIAPVRSPY</sequence>
<dbReference type="EMBL" id="KV426224">
    <property type="protein sequence ID" value="KZV84450.1"/>
    <property type="molecule type" value="Genomic_DNA"/>
</dbReference>
<reference evidence="14 15" key="1">
    <citation type="journal article" date="2016" name="Mol. Biol. Evol.">
        <title>Comparative Genomics of Early-Diverging Mushroom-Forming Fungi Provides Insights into the Origins of Lignocellulose Decay Capabilities.</title>
        <authorList>
            <person name="Nagy L.G."/>
            <person name="Riley R."/>
            <person name="Tritt A."/>
            <person name="Adam C."/>
            <person name="Daum C."/>
            <person name="Floudas D."/>
            <person name="Sun H."/>
            <person name="Yadav J.S."/>
            <person name="Pangilinan J."/>
            <person name="Larsson K.H."/>
            <person name="Matsuura K."/>
            <person name="Barry K."/>
            <person name="Labutti K."/>
            <person name="Kuo R."/>
            <person name="Ohm R.A."/>
            <person name="Bhattacharya S.S."/>
            <person name="Shirouzu T."/>
            <person name="Yoshinaga Y."/>
            <person name="Martin F.M."/>
            <person name="Grigoriev I.V."/>
            <person name="Hibbett D.S."/>
        </authorList>
    </citation>
    <scope>NUCLEOTIDE SEQUENCE [LARGE SCALE GENOMIC DNA]</scope>
    <source>
        <strain evidence="14 15">HHB12029</strain>
    </source>
</reference>
<comment type="similarity">
    <text evidence="4">Belongs to the RNase H family.</text>
</comment>
<keyword evidence="11" id="KW-0460">Magnesium</keyword>
<keyword evidence="7" id="KW-0540">Nuclease</keyword>
<dbReference type="InterPro" id="IPR017067">
    <property type="entry name" value="RNase_H1_euk"/>
</dbReference>
<dbReference type="FunCoup" id="A0A165DFS4">
    <property type="interactions" value="61"/>
</dbReference>
<dbReference type="Pfam" id="PF01693">
    <property type="entry name" value="Cauli_VI"/>
    <property type="match status" value="1"/>
</dbReference>
<keyword evidence="10" id="KW-0378">Hydrolase</keyword>
<protein>
    <recommendedName>
        <fullName evidence="6">Ribonuclease H</fullName>
        <ecNumber evidence="5">3.1.26.4</ecNumber>
    </recommendedName>
</protein>
<dbReference type="GO" id="GO:0004523">
    <property type="term" value="F:RNA-DNA hybrid ribonuclease activity"/>
    <property type="evidence" value="ECO:0007669"/>
    <property type="project" value="UniProtKB-EC"/>
</dbReference>
<accession>A0A165DFS4</accession>
<comment type="catalytic activity">
    <reaction evidence="1">
        <text>Endonucleolytic cleavage to 5'-phosphomonoester.</text>
        <dbReference type="EC" id="3.1.26.4"/>
    </reaction>
</comment>
<keyword evidence="9" id="KW-0255">Endonuclease</keyword>
<dbReference type="GO" id="GO:0003676">
    <property type="term" value="F:nucleic acid binding"/>
    <property type="evidence" value="ECO:0007669"/>
    <property type="project" value="InterPro"/>
</dbReference>
<dbReference type="PROSITE" id="PS50879">
    <property type="entry name" value="RNASE_H_1"/>
    <property type="match status" value="1"/>
</dbReference>
<dbReference type="FunFam" id="3.40.970.10:FF:000002">
    <property type="entry name" value="Ribonuclease H"/>
    <property type="match status" value="1"/>
</dbReference>
<evidence type="ECO:0000256" key="11">
    <source>
        <dbReference type="ARBA" id="ARBA00022842"/>
    </source>
</evidence>
<gene>
    <name evidence="14" type="ORF">EXIGLDRAFT_727215</name>
</gene>
<evidence type="ECO:0000256" key="7">
    <source>
        <dbReference type="ARBA" id="ARBA00022722"/>
    </source>
</evidence>
<evidence type="ECO:0000313" key="14">
    <source>
        <dbReference type="EMBL" id="KZV84450.1"/>
    </source>
</evidence>
<evidence type="ECO:0000256" key="5">
    <source>
        <dbReference type="ARBA" id="ARBA00012180"/>
    </source>
</evidence>
<proteinExistence type="inferred from homology"/>
<dbReference type="PIRSF" id="PIRSF036852">
    <property type="entry name" value="Ribonuclease_H1_euk"/>
    <property type="match status" value="1"/>
</dbReference>
<evidence type="ECO:0000259" key="13">
    <source>
        <dbReference type="PROSITE" id="PS50879"/>
    </source>
</evidence>
<dbReference type="InterPro" id="IPR011320">
    <property type="entry name" value="RNase_H1_N"/>
</dbReference>
<keyword evidence="15" id="KW-1185">Reference proteome</keyword>
<evidence type="ECO:0000256" key="2">
    <source>
        <dbReference type="ARBA" id="ARBA00001946"/>
    </source>
</evidence>
<dbReference type="SUPFAM" id="SSF53098">
    <property type="entry name" value="Ribonuclease H-like"/>
    <property type="match status" value="1"/>
</dbReference>
<dbReference type="GO" id="GO:0043137">
    <property type="term" value="P:DNA replication, removal of RNA primer"/>
    <property type="evidence" value="ECO:0007669"/>
    <property type="project" value="TreeGrafter"/>
</dbReference>
<dbReference type="InParanoid" id="A0A165DFS4"/>
<dbReference type="SUPFAM" id="SSF55658">
    <property type="entry name" value="L9 N-domain-like"/>
    <property type="match status" value="1"/>
</dbReference>
<dbReference type="PANTHER" id="PTHR10642:SF26">
    <property type="entry name" value="RIBONUCLEASE H1"/>
    <property type="match status" value="1"/>
</dbReference>
<organism evidence="14 15">
    <name type="scientific">Exidia glandulosa HHB12029</name>
    <dbReference type="NCBI Taxonomy" id="1314781"/>
    <lineage>
        <taxon>Eukaryota</taxon>
        <taxon>Fungi</taxon>
        <taxon>Dikarya</taxon>
        <taxon>Basidiomycota</taxon>
        <taxon>Agaricomycotina</taxon>
        <taxon>Agaricomycetes</taxon>
        <taxon>Auriculariales</taxon>
        <taxon>Exidiaceae</taxon>
        <taxon>Exidia</taxon>
    </lineage>
</organism>
<dbReference type="PANTHER" id="PTHR10642">
    <property type="entry name" value="RIBONUCLEASE H1"/>
    <property type="match status" value="1"/>
</dbReference>
<dbReference type="InterPro" id="IPR036397">
    <property type="entry name" value="RNaseH_sf"/>
</dbReference>
<comment type="cofactor">
    <cofactor evidence="2">
        <name>Mg(2+)</name>
        <dbReference type="ChEBI" id="CHEBI:18420"/>
    </cofactor>
</comment>
<dbReference type="AlphaFoldDB" id="A0A165DFS4"/>
<dbReference type="GO" id="GO:0000287">
    <property type="term" value="F:magnesium ion binding"/>
    <property type="evidence" value="ECO:0007669"/>
    <property type="project" value="InterPro"/>
</dbReference>
<dbReference type="Gene3D" id="3.30.420.10">
    <property type="entry name" value="Ribonuclease H-like superfamily/Ribonuclease H"/>
    <property type="match status" value="1"/>
</dbReference>
<dbReference type="OrthoDB" id="245563at2759"/>
<comment type="function">
    <text evidence="3">Endonuclease that specifically degrades the RNA of RNA-DNA hybrids.</text>
</comment>
<evidence type="ECO:0000256" key="4">
    <source>
        <dbReference type="ARBA" id="ARBA00005300"/>
    </source>
</evidence>
<evidence type="ECO:0000256" key="10">
    <source>
        <dbReference type="ARBA" id="ARBA00022801"/>
    </source>
</evidence>
<dbReference type="STRING" id="1314781.A0A165DFS4"/>
<dbReference type="Pfam" id="PF00075">
    <property type="entry name" value="RNase_H"/>
    <property type="match status" value="1"/>
</dbReference>
<evidence type="ECO:0000313" key="15">
    <source>
        <dbReference type="Proteomes" id="UP000077266"/>
    </source>
</evidence>
<dbReference type="InterPro" id="IPR037056">
    <property type="entry name" value="RNase_H1_N_sf"/>
</dbReference>
<evidence type="ECO:0000256" key="3">
    <source>
        <dbReference type="ARBA" id="ARBA00004065"/>
    </source>
</evidence>
<dbReference type="InterPro" id="IPR009027">
    <property type="entry name" value="Ribosomal_bL9/RNase_H1_N"/>
</dbReference>
<evidence type="ECO:0000256" key="8">
    <source>
        <dbReference type="ARBA" id="ARBA00022723"/>
    </source>
</evidence>
<name>A0A165DFS4_EXIGL</name>
<dbReference type="InterPro" id="IPR012337">
    <property type="entry name" value="RNaseH-like_sf"/>
</dbReference>
<dbReference type="Proteomes" id="UP000077266">
    <property type="component" value="Unassembled WGS sequence"/>
</dbReference>
<evidence type="ECO:0000256" key="9">
    <source>
        <dbReference type="ARBA" id="ARBA00022759"/>
    </source>
</evidence>
<keyword evidence="8" id="KW-0479">Metal-binding</keyword>
<dbReference type="Gene3D" id="3.40.970.10">
    <property type="entry name" value="Ribonuclease H1, N-terminal domain"/>
    <property type="match status" value="1"/>
</dbReference>
<dbReference type="InterPro" id="IPR002156">
    <property type="entry name" value="RNaseH_domain"/>
</dbReference>
<feature type="domain" description="RNase H type-1" evidence="13">
    <location>
        <begin position="125"/>
        <end position="316"/>
    </location>
</feature>
<evidence type="ECO:0000256" key="1">
    <source>
        <dbReference type="ARBA" id="ARBA00000077"/>
    </source>
</evidence>
<evidence type="ECO:0000256" key="6">
    <source>
        <dbReference type="ARBA" id="ARBA00017721"/>
    </source>
</evidence>
<dbReference type="EC" id="3.1.26.4" evidence="5"/>